<comment type="caution">
    <text evidence="2">The sequence shown here is derived from an EMBL/GenBank/DDBJ whole genome shotgun (WGS) entry which is preliminary data.</text>
</comment>
<sequence length="241" mass="27031">MTAFLVLFFGEMQRMQKYHILTASILVSFFWIGMLHLVEVPDITAFFMILVFFDIVSMAIVMIGVTIFFEKQEGVLKSIFVSPINRLEFISSKTIANLISNIITIAIVYLYARIVQDININLAGLFFAIILIGTFHSLVGFLIVYRSNDFTEMLIGMMKYFIVFMLPVAFEEFGLITAELYSNLLFLLPTKSSSILITATAGGLATGEVVLATIYLLAGSLVLAYFVNKGFRKFVIRESGV</sequence>
<keyword evidence="1" id="KW-1133">Transmembrane helix</keyword>
<proteinExistence type="predicted"/>
<feature type="transmembrane region" description="Helical" evidence="1">
    <location>
        <begin position="118"/>
        <end position="145"/>
    </location>
</feature>
<evidence type="ECO:0000256" key="1">
    <source>
        <dbReference type="SAM" id="Phobius"/>
    </source>
</evidence>
<dbReference type="AlphaFoldDB" id="A0A931AN81"/>
<evidence type="ECO:0000313" key="2">
    <source>
        <dbReference type="EMBL" id="MBF8435832.1"/>
    </source>
</evidence>
<keyword evidence="1" id="KW-0472">Membrane</keyword>
<accession>A0A931AN81</accession>
<protein>
    <submittedName>
        <fullName evidence="2">ABC transporter permease</fullName>
    </submittedName>
</protein>
<gene>
    <name evidence="2" type="ORF">I0Q91_01960</name>
</gene>
<feature type="transmembrane region" description="Helical" evidence="1">
    <location>
        <begin position="20"/>
        <end position="38"/>
    </location>
</feature>
<name>A0A931AN81_9FIRM</name>
<dbReference type="Proteomes" id="UP000621436">
    <property type="component" value="Unassembled WGS sequence"/>
</dbReference>
<keyword evidence="1" id="KW-0812">Transmembrane</keyword>
<organism evidence="2 3">
    <name type="scientific">Halonatronomonas betaini</name>
    <dbReference type="NCBI Taxonomy" id="2778430"/>
    <lineage>
        <taxon>Bacteria</taxon>
        <taxon>Bacillati</taxon>
        <taxon>Bacillota</taxon>
        <taxon>Clostridia</taxon>
        <taxon>Halanaerobiales</taxon>
        <taxon>Halarsenatibacteraceae</taxon>
        <taxon>Halonatronomonas</taxon>
    </lineage>
</organism>
<feature type="transmembrane region" description="Helical" evidence="1">
    <location>
        <begin position="44"/>
        <end position="69"/>
    </location>
</feature>
<keyword evidence="3" id="KW-1185">Reference proteome</keyword>
<reference evidence="2" key="1">
    <citation type="submission" date="2020-11" db="EMBL/GenBank/DDBJ databases">
        <title>Halonatronomonas betainensis gen. nov., sp. nov. a novel haloalkaliphilic representative of the family Halanaerobiacae capable of betaine degradation.</title>
        <authorList>
            <person name="Boltyanskaya Y."/>
            <person name="Kevbrin V."/>
            <person name="Detkova E."/>
            <person name="Grouzdev D.S."/>
            <person name="Koziaeva V."/>
            <person name="Zhilina T."/>
        </authorList>
    </citation>
    <scope>NUCLEOTIDE SEQUENCE</scope>
    <source>
        <strain evidence="2">Z-7014</strain>
    </source>
</reference>
<dbReference type="EMBL" id="JADPIE010000001">
    <property type="protein sequence ID" value="MBF8435832.1"/>
    <property type="molecule type" value="Genomic_DNA"/>
</dbReference>
<evidence type="ECO:0000313" key="3">
    <source>
        <dbReference type="Proteomes" id="UP000621436"/>
    </source>
</evidence>
<feature type="transmembrane region" description="Helical" evidence="1">
    <location>
        <begin position="157"/>
        <end position="176"/>
    </location>
</feature>
<dbReference type="RefSeq" id="WP_270452513.1">
    <property type="nucleotide sequence ID" value="NZ_JADPIE010000001.1"/>
</dbReference>
<feature type="transmembrane region" description="Helical" evidence="1">
    <location>
        <begin position="90"/>
        <end position="112"/>
    </location>
</feature>
<feature type="transmembrane region" description="Helical" evidence="1">
    <location>
        <begin position="196"/>
        <end position="227"/>
    </location>
</feature>